<organism evidence="1">
    <name type="scientific">Arundo donax</name>
    <name type="common">Giant reed</name>
    <name type="synonym">Donax arundinaceus</name>
    <dbReference type="NCBI Taxonomy" id="35708"/>
    <lineage>
        <taxon>Eukaryota</taxon>
        <taxon>Viridiplantae</taxon>
        <taxon>Streptophyta</taxon>
        <taxon>Embryophyta</taxon>
        <taxon>Tracheophyta</taxon>
        <taxon>Spermatophyta</taxon>
        <taxon>Magnoliopsida</taxon>
        <taxon>Liliopsida</taxon>
        <taxon>Poales</taxon>
        <taxon>Poaceae</taxon>
        <taxon>PACMAD clade</taxon>
        <taxon>Arundinoideae</taxon>
        <taxon>Arundineae</taxon>
        <taxon>Arundo</taxon>
    </lineage>
</organism>
<evidence type="ECO:0000313" key="1">
    <source>
        <dbReference type="EMBL" id="JAD23512.1"/>
    </source>
</evidence>
<proteinExistence type="predicted"/>
<dbReference type="AlphaFoldDB" id="A0A0A8YLL6"/>
<accession>A0A0A8YLL6</accession>
<reference evidence="1" key="1">
    <citation type="submission" date="2014-09" db="EMBL/GenBank/DDBJ databases">
        <authorList>
            <person name="Magalhaes I.L.F."/>
            <person name="Oliveira U."/>
            <person name="Santos F.R."/>
            <person name="Vidigal T.H.D.A."/>
            <person name="Brescovit A.D."/>
            <person name="Santos A.J."/>
        </authorList>
    </citation>
    <scope>NUCLEOTIDE SEQUENCE</scope>
    <source>
        <tissue evidence="1">Shoot tissue taken approximately 20 cm above the soil surface</tissue>
    </source>
</reference>
<reference evidence="1" key="2">
    <citation type="journal article" date="2015" name="Data Brief">
        <title>Shoot transcriptome of the giant reed, Arundo donax.</title>
        <authorList>
            <person name="Barrero R.A."/>
            <person name="Guerrero F.D."/>
            <person name="Moolhuijzen P."/>
            <person name="Goolsby J.A."/>
            <person name="Tidwell J."/>
            <person name="Bellgard S.E."/>
            <person name="Bellgard M.I."/>
        </authorList>
    </citation>
    <scope>NUCLEOTIDE SEQUENCE</scope>
    <source>
        <tissue evidence="1">Shoot tissue taken approximately 20 cm above the soil surface</tissue>
    </source>
</reference>
<name>A0A0A8YLL6_ARUDO</name>
<dbReference type="EMBL" id="GBRH01274383">
    <property type="protein sequence ID" value="JAD23512.1"/>
    <property type="molecule type" value="Transcribed_RNA"/>
</dbReference>
<protein>
    <submittedName>
        <fullName evidence="1">Uncharacterized protein</fullName>
    </submittedName>
</protein>
<sequence>MCEADVRAAVCNLQKRLFAGSFAVRTASNVHVQRGWFCLVLCSCCFVSHKIHSSFKLALLESFFFVVT</sequence>